<dbReference type="InterPro" id="IPR013216">
    <property type="entry name" value="Methyltransf_11"/>
</dbReference>
<dbReference type="CDD" id="cd02440">
    <property type="entry name" value="AdoMet_MTases"/>
    <property type="match status" value="1"/>
</dbReference>
<dbReference type="EMBL" id="CP021023">
    <property type="protein sequence ID" value="ARN57297.1"/>
    <property type="molecule type" value="Genomic_DNA"/>
</dbReference>
<dbReference type="Gene3D" id="3.40.50.150">
    <property type="entry name" value="Vaccinia Virus protein VP39"/>
    <property type="match status" value="1"/>
</dbReference>
<dbReference type="PANTHER" id="PTHR42912:SF80">
    <property type="entry name" value="METHYLTRANSFERASE DOMAIN-CONTAINING PROTEIN"/>
    <property type="match status" value="1"/>
</dbReference>
<dbReference type="InterPro" id="IPR029063">
    <property type="entry name" value="SAM-dependent_MTases_sf"/>
</dbReference>
<reference evidence="3" key="1">
    <citation type="submission" date="2017-04" db="EMBL/GenBank/DDBJ databases">
        <title>Comparative genomics and description of representatives of a novel lineage of planctomycetes thriving in anoxic sediments.</title>
        <authorList>
            <person name="Spring S."/>
            <person name="Bunk B."/>
            <person name="Sproer C."/>
        </authorList>
    </citation>
    <scope>NUCLEOTIDE SEQUENCE [LARGE SCALE GENOMIC DNA]</scope>
    <source>
        <strain evidence="3">ST-PulAB-D4</strain>
    </source>
</reference>
<protein>
    <submittedName>
        <fullName evidence="2">Ubiquinone/menaquinone biosynthesis methyltransferase</fullName>
    </submittedName>
</protein>
<feature type="domain" description="Methyltransferase type 11" evidence="1">
    <location>
        <begin position="45"/>
        <end position="129"/>
    </location>
</feature>
<dbReference type="InterPro" id="IPR050508">
    <property type="entry name" value="Methyltransf_Superfamily"/>
</dbReference>
<gene>
    <name evidence="2" type="ORF">STSP1_01700</name>
</gene>
<dbReference type="SUPFAM" id="SSF53335">
    <property type="entry name" value="S-adenosyl-L-methionine-dependent methyltransferases"/>
    <property type="match status" value="1"/>
</dbReference>
<keyword evidence="2" id="KW-0830">Ubiquinone</keyword>
<proteinExistence type="predicted"/>
<dbReference type="KEGG" id="pbp:STSP1_01700"/>
<dbReference type="RefSeq" id="WP_161491685.1">
    <property type="nucleotide sequence ID" value="NZ_CP021023.1"/>
</dbReference>
<dbReference type="Proteomes" id="UP000193334">
    <property type="component" value="Chromosome"/>
</dbReference>
<keyword evidence="2" id="KW-0808">Transferase</keyword>
<dbReference type="Pfam" id="PF08241">
    <property type="entry name" value="Methyltransf_11"/>
    <property type="match status" value="1"/>
</dbReference>
<dbReference type="GO" id="GO:0008757">
    <property type="term" value="F:S-adenosylmethionine-dependent methyltransferase activity"/>
    <property type="evidence" value="ECO:0007669"/>
    <property type="project" value="InterPro"/>
</dbReference>
<accession>A0A1W6LNE6</accession>
<dbReference type="PANTHER" id="PTHR42912">
    <property type="entry name" value="METHYLTRANSFERASE"/>
    <property type="match status" value="1"/>
</dbReference>
<dbReference type="GO" id="GO:0032259">
    <property type="term" value="P:methylation"/>
    <property type="evidence" value="ECO:0007669"/>
    <property type="project" value="UniProtKB-KW"/>
</dbReference>
<evidence type="ECO:0000313" key="3">
    <source>
        <dbReference type="Proteomes" id="UP000193334"/>
    </source>
</evidence>
<keyword evidence="3" id="KW-1185">Reference proteome</keyword>
<evidence type="ECO:0000259" key="1">
    <source>
        <dbReference type="Pfam" id="PF08241"/>
    </source>
</evidence>
<evidence type="ECO:0000313" key="2">
    <source>
        <dbReference type="EMBL" id="ARN57297.1"/>
    </source>
</evidence>
<keyword evidence="2" id="KW-0489">Methyltransferase</keyword>
<dbReference type="STRING" id="1941349.STSP1_01700"/>
<organism evidence="2 3">
    <name type="scientific">Sedimentisphaera salicampi</name>
    <dbReference type="NCBI Taxonomy" id="1941349"/>
    <lineage>
        <taxon>Bacteria</taxon>
        <taxon>Pseudomonadati</taxon>
        <taxon>Planctomycetota</taxon>
        <taxon>Phycisphaerae</taxon>
        <taxon>Sedimentisphaerales</taxon>
        <taxon>Sedimentisphaeraceae</taxon>
        <taxon>Sedimentisphaera</taxon>
    </lineage>
</organism>
<sequence length="218" mass="24696">MKQPFDNFSKRYDEWFERTKGRRIFEAELKCLQYICPPVQGRWIEAGVGTGRFAAGMGISEGIDPSSAMLEIAASRGIKTYQGYAEDMPFSVQEFDGIMLAFTLCFIESPKKALAECWRLIRPEGKLLIGIISSDNPWGRQYKKKKSEGHPIYKYASFLPLADTIELTKQARFELEKSACTLFWEPDEICEGEIEIRNGTSQDAGFTAMLFNKPAKSS</sequence>
<name>A0A1W6LNE6_9BACT</name>
<dbReference type="AlphaFoldDB" id="A0A1W6LNE6"/>